<protein>
    <submittedName>
        <fullName evidence="1">Uncharacterized protein</fullName>
    </submittedName>
</protein>
<sequence>MKYLIFILTLSLCFSVDSQDKKLKSNTFLRVYNLNGKKVAKGKLLLTTETMLTLSKNNETINISIDSIGSIKTKRTVGNNILIGSSIGAATTIILSTSMGESFIEGYAGIGTLVSTGTGAGIGLITSIFKNSKTFQINGDLVQWEAFRARLADPSE</sequence>
<keyword evidence="2" id="KW-1185">Reference proteome</keyword>
<evidence type="ECO:0000313" key="2">
    <source>
        <dbReference type="Proteomes" id="UP001647509"/>
    </source>
</evidence>
<name>A0ACC5U538_9FLAO</name>
<proteinExistence type="predicted"/>
<dbReference type="EMBL" id="JAHKPD010000007">
    <property type="protein sequence ID" value="MBU2949432.1"/>
    <property type="molecule type" value="Genomic_DNA"/>
</dbReference>
<comment type="caution">
    <text evidence="1">The sequence shown here is derived from an EMBL/GenBank/DDBJ whole genome shotgun (WGS) entry which is preliminary data.</text>
</comment>
<dbReference type="Proteomes" id="UP001647509">
    <property type="component" value="Unassembled WGS sequence"/>
</dbReference>
<gene>
    <name evidence="1" type="ORF">KO493_01840</name>
</gene>
<reference evidence="1" key="1">
    <citation type="submission" date="2021-05" db="EMBL/GenBank/DDBJ databases">
        <title>Draft genomes of bacteria isolated from model marine particles.</title>
        <authorList>
            <person name="Datta M.S."/>
            <person name="Schwartzman J.A."/>
            <person name="Enke T.N."/>
            <person name="Saavedra J."/>
            <person name="Cermak N."/>
            <person name="Cordero O.X."/>
        </authorList>
    </citation>
    <scope>NUCLEOTIDE SEQUENCE</scope>
    <source>
        <strain evidence="1">I2M19</strain>
    </source>
</reference>
<organism evidence="1 2">
    <name type="scientific">Pseudotamlana agarivorans</name>
    <dbReference type="NCBI Taxonomy" id="481183"/>
    <lineage>
        <taxon>Bacteria</taxon>
        <taxon>Pseudomonadati</taxon>
        <taxon>Bacteroidota</taxon>
        <taxon>Flavobacteriia</taxon>
        <taxon>Flavobacteriales</taxon>
        <taxon>Flavobacteriaceae</taxon>
        <taxon>Pseudotamlana</taxon>
    </lineage>
</organism>
<accession>A0ACC5U538</accession>
<evidence type="ECO:0000313" key="1">
    <source>
        <dbReference type="EMBL" id="MBU2949432.1"/>
    </source>
</evidence>